<dbReference type="EMBL" id="QYBB01000004">
    <property type="protein sequence ID" value="RYC32927.1"/>
    <property type="molecule type" value="Genomic_DNA"/>
</dbReference>
<keyword evidence="4" id="KW-1185">Reference proteome</keyword>
<evidence type="ECO:0000313" key="3">
    <source>
        <dbReference type="EMBL" id="RYC32927.1"/>
    </source>
</evidence>
<dbReference type="InterPro" id="IPR009506">
    <property type="entry name" value="YjiS-like"/>
</dbReference>
<reference evidence="3 4" key="2">
    <citation type="submission" date="2019-02" db="EMBL/GenBank/DDBJ databases">
        <title>'Lichenibacterium ramalinii' gen. nov. sp. nov., 'Lichenibacterium minor' gen. nov. sp. nov.</title>
        <authorList>
            <person name="Pankratov T."/>
        </authorList>
    </citation>
    <scope>NUCLEOTIDE SEQUENCE [LARGE SCALE GENOMIC DNA]</scope>
    <source>
        <strain evidence="3 4">RmlP026</strain>
    </source>
</reference>
<gene>
    <name evidence="3" type="ORF">D3273_05550</name>
</gene>
<evidence type="ECO:0000259" key="2">
    <source>
        <dbReference type="Pfam" id="PF06568"/>
    </source>
</evidence>
<accession>A0A4Q2UCN3</accession>
<comment type="caution">
    <text evidence="3">The sequence shown here is derived from an EMBL/GenBank/DDBJ whole genome shotgun (WGS) entry which is preliminary data.</text>
</comment>
<name>A0A4Q2UCN3_9HYPH</name>
<dbReference type="OrthoDB" id="8116725at2"/>
<sequence length="83" mass="9324">MTVVDHTRPVPADAAGPFPPRKTSDGRSFPFRAAWAGVSRLRTAIALRFRTGRNPDAGRLTDRQLADIGLTRFDIPGHRDWRR</sequence>
<reference evidence="3 4" key="1">
    <citation type="submission" date="2018-12" db="EMBL/GenBank/DDBJ databases">
        <authorList>
            <person name="Grouzdev D.S."/>
            <person name="Krutkina M.S."/>
        </authorList>
    </citation>
    <scope>NUCLEOTIDE SEQUENCE [LARGE SCALE GENOMIC DNA]</scope>
    <source>
        <strain evidence="3 4">RmlP026</strain>
    </source>
</reference>
<dbReference type="RefSeq" id="WP_129224357.1">
    <property type="nucleotide sequence ID" value="NZ_QYBB01000004.1"/>
</dbReference>
<feature type="domain" description="YjiS-like" evidence="2">
    <location>
        <begin position="59"/>
        <end position="75"/>
    </location>
</feature>
<dbReference type="Pfam" id="PF06568">
    <property type="entry name" value="YjiS-like"/>
    <property type="match status" value="1"/>
</dbReference>
<organism evidence="3 4">
    <name type="scientific">Lichenibacterium minor</name>
    <dbReference type="NCBI Taxonomy" id="2316528"/>
    <lineage>
        <taxon>Bacteria</taxon>
        <taxon>Pseudomonadati</taxon>
        <taxon>Pseudomonadota</taxon>
        <taxon>Alphaproteobacteria</taxon>
        <taxon>Hyphomicrobiales</taxon>
        <taxon>Lichenihabitantaceae</taxon>
        <taxon>Lichenibacterium</taxon>
    </lineage>
</organism>
<feature type="region of interest" description="Disordered" evidence="1">
    <location>
        <begin position="1"/>
        <end position="27"/>
    </location>
</feature>
<proteinExistence type="predicted"/>
<protein>
    <submittedName>
        <fullName evidence="3">DUF1127 domain-containing protein</fullName>
    </submittedName>
</protein>
<dbReference type="AlphaFoldDB" id="A0A4Q2UCN3"/>
<evidence type="ECO:0000313" key="4">
    <source>
        <dbReference type="Proteomes" id="UP000290759"/>
    </source>
</evidence>
<evidence type="ECO:0000256" key="1">
    <source>
        <dbReference type="SAM" id="MobiDB-lite"/>
    </source>
</evidence>
<dbReference type="Proteomes" id="UP000290759">
    <property type="component" value="Unassembled WGS sequence"/>
</dbReference>